<reference evidence="2 3" key="1">
    <citation type="submission" date="2016-10" db="EMBL/GenBank/DDBJ databases">
        <title>Whole genome sequences of antibiotic resistant commensal Escherichia coli from healthy Australian adults.</title>
        <authorList>
            <person name="Moran R.A."/>
            <person name="Anantham S."/>
            <person name="Nigro S.J."/>
            <person name="Holt K.E."/>
            <person name="Hall R.M."/>
        </authorList>
    </citation>
    <scope>NUCLEOTIDE SEQUENCE [LARGE SCALE GENOMIC DNA]</scope>
    <source>
        <strain evidence="2 3">2.3-R4</strain>
    </source>
</reference>
<evidence type="ECO:0000313" key="3">
    <source>
        <dbReference type="Proteomes" id="UP000188855"/>
    </source>
</evidence>
<dbReference type="AlphaFoldDB" id="A0AAX0K6G8"/>
<feature type="compositionally biased region" description="Basic and acidic residues" evidence="1">
    <location>
        <begin position="66"/>
        <end position="81"/>
    </location>
</feature>
<evidence type="ECO:0000313" key="2">
    <source>
        <dbReference type="EMBL" id="OOK23312.1"/>
    </source>
</evidence>
<evidence type="ECO:0000256" key="1">
    <source>
        <dbReference type="SAM" id="MobiDB-lite"/>
    </source>
</evidence>
<feature type="region of interest" description="Disordered" evidence="1">
    <location>
        <begin position="95"/>
        <end position="114"/>
    </location>
</feature>
<accession>A0AAX0K6G8</accession>
<gene>
    <name evidence="2" type="ORF">BMT91_25500</name>
</gene>
<dbReference type="Proteomes" id="UP000188855">
    <property type="component" value="Unassembled WGS sequence"/>
</dbReference>
<proteinExistence type="predicted"/>
<organism evidence="2 3">
    <name type="scientific">Escherichia coli</name>
    <dbReference type="NCBI Taxonomy" id="562"/>
    <lineage>
        <taxon>Bacteria</taxon>
        <taxon>Pseudomonadati</taxon>
        <taxon>Pseudomonadota</taxon>
        <taxon>Gammaproteobacteria</taxon>
        <taxon>Enterobacterales</taxon>
        <taxon>Enterobacteriaceae</taxon>
        <taxon>Escherichia</taxon>
    </lineage>
</organism>
<protein>
    <submittedName>
        <fullName evidence="2">Uncharacterized protein</fullName>
    </submittedName>
</protein>
<comment type="caution">
    <text evidence="2">The sequence shown here is derived from an EMBL/GenBank/DDBJ whole genome shotgun (WGS) entry which is preliminary data.</text>
</comment>
<feature type="region of interest" description="Disordered" evidence="1">
    <location>
        <begin position="61"/>
        <end position="81"/>
    </location>
</feature>
<sequence length="133" mass="15754">MLLIIRRRCQSWRLWCSPYCTEQSPRHLRRRKPGNELHLPGDHEERKGIPALVVKEALPGHRGQKVKQEHAARQDHRDQKVKQVNAVRQVHRDQKVKQVNAGRQVHREQRAKQVHVVRKVLRDQEESQPVDNC</sequence>
<name>A0AAX0K6G8_ECOLX</name>
<dbReference type="EMBL" id="MPAF01000103">
    <property type="protein sequence ID" value="OOK23312.1"/>
    <property type="molecule type" value="Genomic_DNA"/>
</dbReference>